<dbReference type="PANTHER" id="PTHR47505">
    <property type="entry name" value="DNA UTILIZATION PROTEIN YHGH"/>
    <property type="match status" value="1"/>
</dbReference>
<dbReference type="SUPFAM" id="SSF53271">
    <property type="entry name" value="PRTase-like"/>
    <property type="match status" value="1"/>
</dbReference>
<evidence type="ECO:0000256" key="1">
    <source>
        <dbReference type="ARBA" id="ARBA00008007"/>
    </source>
</evidence>
<dbReference type="EMBL" id="JADCKC010000001">
    <property type="protein sequence ID" value="MBE5036236.1"/>
    <property type="molecule type" value="Genomic_DNA"/>
</dbReference>
<comment type="caution">
    <text evidence="2">The sequence shown here is derived from an EMBL/GenBank/DDBJ whole genome shotgun (WGS) entry which is preliminary data.</text>
</comment>
<gene>
    <name evidence="2" type="ORF">INF35_00240</name>
</gene>
<dbReference type="Gene3D" id="3.40.50.2020">
    <property type="match status" value="1"/>
</dbReference>
<dbReference type="InterPro" id="IPR051910">
    <property type="entry name" value="ComF/GntX_DNA_util-trans"/>
</dbReference>
<protein>
    <submittedName>
        <fullName evidence="2">ComF family protein</fullName>
    </submittedName>
</protein>
<name>A0ABR9QZG1_9FIRM</name>
<evidence type="ECO:0000313" key="3">
    <source>
        <dbReference type="Proteomes" id="UP000768567"/>
    </source>
</evidence>
<dbReference type="CDD" id="cd06223">
    <property type="entry name" value="PRTases_typeI"/>
    <property type="match status" value="1"/>
</dbReference>
<organism evidence="2 3">
    <name type="scientific">Gemmiger gallinarum</name>
    <dbReference type="NCBI Taxonomy" id="2779354"/>
    <lineage>
        <taxon>Bacteria</taxon>
        <taxon>Bacillati</taxon>
        <taxon>Bacillota</taxon>
        <taxon>Clostridia</taxon>
        <taxon>Eubacteriales</taxon>
        <taxon>Gemmiger</taxon>
    </lineage>
</organism>
<dbReference type="InterPro" id="IPR029057">
    <property type="entry name" value="PRTase-like"/>
</dbReference>
<dbReference type="Proteomes" id="UP000768567">
    <property type="component" value="Unassembled WGS sequence"/>
</dbReference>
<sequence length="213" mass="23526">MPPRLPATEHCFYAVAGAASAYYYAGEIRQAILRCKLHGQIWYIRELTDLAALRLFPLEPAEKTGRLPVYLGVPTLQPFDCIVPVPPRLGEEKGLRIPEQIARRLGKILGLPVSRALRPTRKMEPQKGLDLADRLRNRKKGYVVCDYPAIAGRRVLLVDDIITSGATVSACAKALYDGGAADVFAVSLAVEEDRLSALPNNKEIRYEAAGHRH</sequence>
<dbReference type="InterPro" id="IPR000836">
    <property type="entry name" value="PRTase_dom"/>
</dbReference>
<dbReference type="RefSeq" id="WP_193499591.1">
    <property type="nucleotide sequence ID" value="NZ_JADCKC010000001.1"/>
</dbReference>
<evidence type="ECO:0000313" key="2">
    <source>
        <dbReference type="EMBL" id="MBE5036236.1"/>
    </source>
</evidence>
<accession>A0ABR9QZG1</accession>
<reference evidence="2 3" key="1">
    <citation type="submission" date="2020-10" db="EMBL/GenBank/DDBJ databases">
        <title>ChiBAC.</title>
        <authorList>
            <person name="Zenner C."/>
            <person name="Hitch T.C.A."/>
            <person name="Clavel T."/>
        </authorList>
    </citation>
    <scope>NUCLEOTIDE SEQUENCE [LARGE SCALE GENOMIC DNA]</scope>
    <source>
        <strain evidence="2 3">DSM 109015</strain>
    </source>
</reference>
<keyword evidence="3" id="KW-1185">Reference proteome</keyword>
<dbReference type="PANTHER" id="PTHR47505:SF1">
    <property type="entry name" value="DNA UTILIZATION PROTEIN YHGH"/>
    <property type="match status" value="1"/>
</dbReference>
<comment type="similarity">
    <text evidence="1">Belongs to the ComF/GntX family.</text>
</comment>
<proteinExistence type="inferred from homology"/>